<keyword evidence="5" id="KW-1185">Reference proteome</keyword>
<reference evidence="4" key="1">
    <citation type="submission" date="2023-07" db="EMBL/GenBank/DDBJ databases">
        <title>Two novel species in the genus Flavivirga.</title>
        <authorList>
            <person name="Kwon K."/>
        </authorList>
    </citation>
    <scope>NUCLEOTIDE SEQUENCE</scope>
    <source>
        <strain evidence="4">KCTC 52353</strain>
    </source>
</reference>
<gene>
    <name evidence="4" type="ORF">Q4Q35_02030</name>
</gene>
<dbReference type="InterPro" id="IPR027385">
    <property type="entry name" value="Beta-barrel_OMP"/>
</dbReference>
<evidence type="ECO:0000313" key="5">
    <source>
        <dbReference type="Proteomes" id="UP001176883"/>
    </source>
</evidence>
<accession>A0ABT8W675</accession>
<dbReference type="EMBL" id="JAUOEK010000041">
    <property type="protein sequence ID" value="MDO5968574.1"/>
    <property type="molecule type" value="Genomic_DNA"/>
</dbReference>
<organism evidence="4 5">
    <name type="scientific">Flavivirga aquimarina</name>
    <dbReference type="NCBI Taxonomy" id="2027862"/>
    <lineage>
        <taxon>Bacteria</taxon>
        <taxon>Pseudomonadati</taxon>
        <taxon>Bacteroidota</taxon>
        <taxon>Flavobacteriia</taxon>
        <taxon>Flavobacteriales</taxon>
        <taxon>Flavobacteriaceae</taxon>
        <taxon>Flavivirga</taxon>
    </lineage>
</organism>
<comment type="caution">
    <text evidence="4">The sequence shown here is derived from an EMBL/GenBank/DDBJ whole genome shotgun (WGS) entry which is preliminary data.</text>
</comment>
<protein>
    <submittedName>
        <fullName evidence="4">Outer membrane beta-barrel protein</fullName>
    </submittedName>
</protein>
<sequence>MTSDFKIYKKAFCAIVFIMSGFVSFSQGDTSTIKAQFGLGLNSPSKNGFVASFEGKTLNLPTVNLGIQYMFKPILGAKLDYSFSRISNQKNTLEFKLNYSRINLQAVYNANRIFNLPQRVGVFVHAGPGFSMVKPLGNYTQNKTSFLNAMAGVEVHYGISDKLSVYADVSYIYGFAKDFAPISDGFGAFNGNLLTLTIGASISLSGCYFCEQYD</sequence>
<dbReference type="Gene3D" id="2.40.160.20">
    <property type="match status" value="1"/>
</dbReference>
<dbReference type="Pfam" id="PF13505">
    <property type="entry name" value="OMP_b-brl"/>
    <property type="match status" value="1"/>
</dbReference>
<feature type="signal peptide" evidence="2">
    <location>
        <begin position="1"/>
        <end position="25"/>
    </location>
</feature>
<feature type="domain" description="Outer membrane protein beta-barrel" evidence="3">
    <location>
        <begin position="20"/>
        <end position="175"/>
    </location>
</feature>
<dbReference type="RefSeq" id="WP_303276251.1">
    <property type="nucleotide sequence ID" value="NZ_JAUOEK010000041.1"/>
</dbReference>
<keyword evidence="1 2" id="KW-0732">Signal</keyword>
<evidence type="ECO:0000256" key="1">
    <source>
        <dbReference type="ARBA" id="ARBA00022729"/>
    </source>
</evidence>
<dbReference type="SUPFAM" id="SSF56925">
    <property type="entry name" value="OMPA-like"/>
    <property type="match status" value="1"/>
</dbReference>
<feature type="chain" id="PRO_5045094664" evidence="2">
    <location>
        <begin position="26"/>
        <end position="214"/>
    </location>
</feature>
<evidence type="ECO:0000259" key="3">
    <source>
        <dbReference type="Pfam" id="PF13505"/>
    </source>
</evidence>
<proteinExistence type="predicted"/>
<evidence type="ECO:0000313" key="4">
    <source>
        <dbReference type="EMBL" id="MDO5968574.1"/>
    </source>
</evidence>
<dbReference type="Proteomes" id="UP001176883">
    <property type="component" value="Unassembled WGS sequence"/>
</dbReference>
<name>A0ABT8W675_9FLAO</name>
<dbReference type="InterPro" id="IPR011250">
    <property type="entry name" value="OMP/PagP_B-barrel"/>
</dbReference>
<evidence type="ECO:0000256" key="2">
    <source>
        <dbReference type="SAM" id="SignalP"/>
    </source>
</evidence>